<proteinExistence type="predicted"/>
<keyword evidence="2" id="KW-1185">Reference proteome</keyword>
<comment type="caution">
    <text evidence="1">The sequence shown here is derived from an EMBL/GenBank/DDBJ whole genome shotgun (WGS) entry which is preliminary data.</text>
</comment>
<accession>A0A2P6C8C6</accession>
<sequence>MCNCNENLENLKESVDLTVKNNKNTNITFNININGTKKKTPVPTPSKVNTISLDEAKKWAKNWRNLESDYNKYHKCRAFNIPKIDLQEVLAEDGVESIRAYIGVKESTNSKGEKEYEEKLMIVGVDENGKDMLPSATKGNTLAAESADDSGIFDFSRPCPEMCDEASPLN</sequence>
<dbReference type="AlphaFoldDB" id="A0A2P6C8C6"/>
<dbReference type="OrthoDB" id="797757at2"/>
<evidence type="ECO:0000313" key="1">
    <source>
        <dbReference type="EMBL" id="PQJ69174.1"/>
    </source>
</evidence>
<evidence type="ECO:0000313" key="2">
    <source>
        <dbReference type="Proteomes" id="UP000247345"/>
    </source>
</evidence>
<organism evidence="1 2">
    <name type="scientific">Polaribacter butkevichii</name>
    <dbReference type="NCBI Taxonomy" id="218490"/>
    <lineage>
        <taxon>Bacteria</taxon>
        <taxon>Pseudomonadati</taxon>
        <taxon>Bacteroidota</taxon>
        <taxon>Flavobacteriia</taxon>
        <taxon>Flavobacteriales</taxon>
        <taxon>Flavobacteriaceae</taxon>
    </lineage>
</organism>
<gene>
    <name evidence="1" type="ORF">BTO14_14195</name>
</gene>
<dbReference type="EMBL" id="MSCK01000002">
    <property type="protein sequence ID" value="PQJ69174.1"/>
    <property type="molecule type" value="Genomic_DNA"/>
</dbReference>
<name>A0A2P6C8C6_9FLAO</name>
<dbReference type="Proteomes" id="UP000247345">
    <property type="component" value="Unassembled WGS sequence"/>
</dbReference>
<reference evidence="1 2" key="1">
    <citation type="submission" date="2016-12" db="EMBL/GenBank/DDBJ databases">
        <title>Trade-off between light-utilization and light-protection in marine flavobacteria.</title>
        <authorList>
            <person name="Kumagai Y."/>
            <person name="Yoshizawa S."/>
            <person name="Kogure K."/>
            <person name="Iwasaki W."/>
        </authorList>
    </citation>
    <scope>NUCLEOTIDE SEQUENCE [LARGE SCALE GENOMIC DNA]</scope>
    <source>
        <strain evidence="1 2">KCTC 12100</strain>
    </source>
</reference>
<protein>
    <submittedName>
        <fullName evidence="1">Uncharacterized protein</fullName>
    </submittedName>
</protein>
<dbReference type="RefSeq" id="WP_105050106.1">
    <property type="nucleotide sequence ID" value="NZ_CP150661.1"/>
</dbReference>